<proteinExistence type="predicted"/>
<comment type="caution">
    <text evidence="1">The sequence shown here is derived from an EMBL/GenBank/DDBJ whole genome shotgun (WGS) entry which is preliminary data.</text>
</comment>
<protein>
    <recommendedName>
        <fullName evidence="3">Transposase</fullName>
    </recommendedName>
</protein>
<dbReference type="EMBL" id="RKRA01000001">
    <property type="protein sequence ID" value="RPF28553.1"/>
    <property type="molecule type" value="Genomic_DNA"/>
</dbReference>
<dbReference type="Proteomes" id="UP000280726">
    <property type="component" value="Unassembled WGS sequence"/>
</dbReference>
<sequence>MLKIARQPYYRCLARPVGNAELAQAYRANALIDTHKHDPEFGYRFLIDEAKEFG</sequence>
<evidence type="ECO:0008006" key="3">
    <source>
        <dbReference type="Google" id="ProtNLM"/>
    </source>
</evidence>
<reference evidence="1 2" key="1">
    <citation type="submission" date="2018-11" db="EMBL/GenBank/DDBJ databases">
        <title>Sequencing the genomes of 1000 actinobacteria strains.</title>
        <authorList>
            <person name="Klenk H.-P."/>
        </authorList>
    </citation>
    <scope>NUCLEOTIDE SEQUENCE [LARGE SCALE GENOMIC DNA]</scope>
    <source>
        <strain evidence="1 2">DSM 14418</strain>
    </source>
</reference>
<dbReference type="AlphaFoldDB" id="A0A3N4Z8T3"/>
<evidence type="ECO:0000313" key="1">
    <source>
        <dbReference type="EMBL" id="RPF28553.1"/>
    </source>
</evidence>
<gene>
    <name evidence="1" type="ORF">EDD32_3086</name>
</gene>
<organism evidence="1 2">
    <name type="scientific">Georgenia muralis</name>
    <dbReference type="NCBI Taxonomy" id="154117"/>
    <lineage>
        <taxon>Bacteria</taxon>
        <taxon>Bacillati</taxon>
        <taxon>Actinomycetota</taxon>
        <taxon>Actinomycetes</taxon>
        <taxon>Micrococcales</taxon>
        <taxon>Bogoriellaceae</taxon>
        <taxon>Georgenia</taxon>
    </lineage>
</organism>
<evidence type="ECO:0000313" key="2">
    <source>
        <dbReference type="Proteomes" id="UP000280726"/>
    </source>
</evidence>
<name>A0A3N4Z8T3_9MICO</name>
<dbReference type="RefSeq" id="WP_170175321.1">
    <property type="nucleotide sequence ID" value="NZ_RKRA01000001.1"/>
</dbReference>
<accession>A0A3N4Z8T3</accession>
<keyword evidence="2" id="KW-1185">Reference proteome</keyword>